<dbReference type="AlphaFoldDB" id="A0A5B7JDY0"/>
<feature type="region of interest" description="Disordered" evidence="1">
    <location>
        <begin position="1"/>
        <end position="21"/>
    </location>
</feature>
<comment type="caution">
    <text evidence="2">The sequence shown here is derived from an EMBL/GenBank/DDBJ whole genome shotgun (WGS) entry which is preliminary data.</text>
</comment>
<evidence type="ECO:0000256" key="1">
    <source>
        <dbReference type="SAM" id="MobiDB-lite"/>
    </source>
</evidence>
<proteinExistence type="predicted"/>
<evidence type="ECO:0000313" key="3">
    <source>
        <dbReference type="Proteomes" id="UP000324222"/>
    </source>
</evidence>
<dbReference type="Proteomes" id="UP000324222">
    <property type="component" value="Unassembled WGS sequence"/>
</dbReference>
<name>A0A5B7JDY0_PORTR</name>
<accession>A0A5B7JDY0</accession>
<protein>
    <submittedName>
        <fullName evidence="2">Uncharacterized protein</fullName>
    </submittedName>
</protein>
<reference evidence="2 3" key="1">
    <citation type="submission" date="2019-05" db="EMBL/GenBank/DDBJ databases">
        <title>Another draft genome of Portunus trituberculatus and its Hox gene families provides insights of decapod evolution.</title>
        <authorList>
            <person name="Jeong J.-H."/>
            <person name="Song I."/>
            <person name="Kim S."/>
            <person name="Choi T."/>
            <person name="Kim D."/>
            <person name="Ryu S."/>
            <person name="Kim W."/>
        </authorList>
    </citation>
    <scope>NUCLEOTIDE SEQUENCE [LARGE SCALE GENOMIC DNA]</scope>
    <source>
        <tissue evidence="2">Muscle</tissue>
    </source>
</reference>
<sequence>MHPLQPTVTHHTRHPPHHCYVTCTANPTKRI</sequence>
<keyword evidence="3" id="KW-1185">Reference proteome</keyword>
<gene>
    <name evidence="2" type="ORF">E2C01_087648</name>
</gene>
<organism evidence="2 3">
    <name type="scientific">Portunus trituberculatus</name>
    <name type="common">Swimming crab</name>
    <name type="synonym">Neptunus trituberculatus</name>
    <dbReference type="NCBI Taxonomy" id="210409"/>
    <lineage>
        <taxon>Eukaryota</taxon>
        <taxon>Metazoa</taxon>
        <taxon>Ecdysozoa</taxon>
        <taxon>Arthropoda</taxon>
        <taxon>Crustacea</taxon>
        <taxon>Multicrustacea</taxon>
        <taxon>Malacostraca</taxon>
        <taxon>Eumalacostraca</taxon>
        <taxon>Eucarida</taxon>
        <taxon>Decapoda</taxon>
        <taxon>Pleocyemata</taxon>
        <taxon>Brachyura</taxon>
        <taxon>Eubrachyura</taxon>
        <taxon>Portunoidea</taxon>
        <taxon>Portunidae</taxon>
        <taxon>Portuninae</taxon>
        <taxon>Portunus</taxon>
    </lineage>
</organism>
<dbReference type="EMBL" id="VSRR010091656">
    <property type="protein sequence ID" value="MPC92553.1"/>
    <property type="molecule type" value="Genomic_DNA"/>
</dbReference>
<evidence type="ECO:0000313" key="2">
    <source>
        <dbReference type="EMBL" id="MPC92553.1"/>
    </source>
</evidence>